<accession>A0A0K0FQN7</accession>
<dbReference type="Gene3D" id="1.10.490.10">
    <property type="entry name" value="Globins"/>
    <property type="match status" value="1"/>
</dbReference>
<feature type="region of interest" description="Disordered" evidence="1">
    <location>
        <begin position="12"/>
        <end position="48"/>
    </location>
</feature>
<reference evidence="3" key="2">
    <citation type="submission" date="2015-08" db="UniProtKB">
        <authorList>
            <consortium name="WormBaseParasite"/>
        </authorList>
    </citation>
    <scope>IDENTIFICATION</scope>
</reference>
<sequence>MIAASIRLHYQPRAKKDGKASAKTDKLRRRSQILPDRNEDGSPIKPNNLLKVDANMRKRSGSVPALKCTLATIWGIKSSHVKALKVTWVRLCDTPRSNCKGIVAIVEKVFDKLELKDKSVKEVFYNSAFVDSVYEYAGRRRPSCPSINEHRPKCAGHSHCGLREHIHFFVSLISQVIKALDAEPQYIIEHINKVAIFHANLKQFGFRPSSFDRLGELLVDSLVVQETVRCFPEACKAWTILIAAITDKLRTPSSSLQGGSPLCLFDSSTNLESINSLSSQYKSLSLKASYFGGRQMSTRASSPNTMSIISGKEK</sequence>
<dbReference type="STRING" id="75913.A0A0K0FQN7"/>
<dbReference type="AlphaFoldDB" id="A0A0K0FQN7"/>
<feature type="compositionally biased region" description="Basic and acidic residues" evidence="1">
    <location>
        <begin position="14"/>
        <end position="25"/>
    </location>
</feature>
<dbReference type="InterPro" id="IPR044399">
    <property type="entry name" value="Mb-like_M"/>
</dbReference>
<dbReference type="WBParaSite" id="SVE_1196700.1">
    <property type="protein sequence ID" value="SVE_1196700.1"/>
    <property type="gene ID" value="SVE_1196700"/>
</dbReference>
<dbReference type="GO" id="GO:0020037">
    <property type="term" value="F:heme binding"/>
    <property type="evidence" value="ECO:0007669"/>
    <property type="project" value="InterPro"/>
</dbReference>
<dbReference type="GO" id="GO:0019825">
    <property type="term" value="F:oxygen binding"/>
    <property type="evidence" value="ECO:0007669"/>
    <property type="project" value="InterPro"/>
</dbReference>
<dbReference type="InterPro" id="IPR009050">
    <property type="entry name" value="Globin-like_sf"/>
</dbReference>
<protein>
    <submittedName>
        <fullName evidence="3">GLOBIN domain-containing protein</fullName>
    </submittedName>
</protein>
<dbReference type="InterPro" id="IPR012292">
    <property type="entry name" value="Globin/Proto"/>
</dbReference>
<organism evidence="2 3">
    <name type="scientific">Strongyloides venezuelensis</name>
    <name type="common">Threadworm</name>
    <dbReference type="NCBI Taxonomy" id="75913"/>
    <lineage>
        <taxon>Eukaryota</taxon>
        <taxon>Metazoa</taxon>
        <taxon>Ecdysozoa</taxon>
        <taxon>Nematoda</taxon>
        <taxon>Chromadorea</taxon>
        <taxon>Rhabditida</taxon>
        <taxon>Tylenchina</taxon>
        <taxon>Panagrolaimomorpha</taxon>
        <taxon>Strongyloidoidea</taxon>
        <taxon>Strongyloididae</taxon>
        <taxon>Strongyloides</taxon>
    </lineage>
</organism>
<dbReference type="CDD" id="cd01040">
    <property type="entry name" value="Mb-like"/>
    <property type="match status" value="1"/>
</dbReference>
<evidence type="ECO:0000313" key="2">
    <source>
        <dbReference type="Proteomes" id="UP000035680"/>
    </source>
</evidence>
<evidence type="ECO:0000256" key="1">
    <source>
        <dbReference type="SAM" id="MobiDB-lite"/>
    </source>
</evidence>
<name>A0A0K0FQN7_STRVS</name>
<reference evidence="2" key="1">
    <citation type="submission" date="2014-07" db="EMBL/GenBank/DDBJ databases">
        <authorList>
            <person name="Martin A.A"/>
            <person name="De Silva N."/>
        </authorList>
    </citation>
    <scope>NUCLEOTIDE SEQUENCE</scope>
</reference>
<dbReference type="SUPFAM" id="SSF46458">
    <property type="entry name" value="Globin-like"/>
    <property type="match status" value="1"/>
</dbReference>
<dbReference type="Proteomes" id="UP000035680">
    <property type="component" value="Unassembled WGS sequence"/>
</dbReference>
<proteinExistence type="predicted"/>
<keyword evidence="2" id="KW-1185">Reference proteome</keyword>
<evidence type="ECO:0000313" key="3">
    <source>
        <dbReference type="WBParaSite" id="SVE_1196700.1"/>
    </source>
</evidence>